<dbReference type="KEGG" id="tsu:Tresu_2238"/>
<sequence length="235" mass="27863">MIIEEPDFKKAVQTADEILVSSKEIKAFPFMLIPVIMEYTDFELRTFGWIEKKGISAKDSFLSNDAELKKKGGMYILFYNEMMPPARLIFSCTHELGHYMLGHPIDSLSRMRDRNDPKFLDLYRICEVEANFFAAELLMPEPIIVELFKRGCKITEEFLIKHFEVSREAAKKRIELLRKAYDWNNFNRYPDSCNYDDIIVEKYKKFIDSIAPQKFKYGYSLEQDLELEKQRETWV</sequence>
<dbReference type="Pfam" id="PF06114">
    <property type="entry name" value="Peptidase_M78"/>
    <property type="match status" value="1"/>
</dbReference>
<dbReference type="EMBL" id="CP002631">
    <property type="protein sequence ID" value="AEB15107.1"/>
    <property type="molecule type" value="Genomic_DNA"/>
</dbReference>
<dbReference type="AlphaFoldDB" id="F2NTP8"/>
<proteinExistence type="predicted"/>
<dbReference type="PANTHER" id="PTHR43236:SF1">
    <property type="entry name" value="BLL7220 PROTEIN"/>
    <property type="match status" value="1"/>
</dbReference>
<dbReference type="STRING" id="869209.Tresu_2238"/>
<reference evidence="2 3" key="1">
    <citation type="journal article" date="2011" name="Stand. Genomic Sci.">
        <title>Complete genome sequence of Treponema succinifaciens type strain (6091).</title>
        <authorList>
            <person name="Han C."/>
            <person name="Gronow S."/>
            <person name="Teshima H."/>
            <person name="Lapidus A."/>
            <person name="Nolan M."/>
            <person name="Lucas S."/>
            <person name="Hammon N."/>
            <person name="Deshpande S."/>
            <person name="Cheng J.F."/>
            <person name="Zeytun A."/>
            <person name="Tapia R."/>
            <person name="Goodwin L."/>
            <person name="Pitluck S."/>
            <person name="Liolios K."/>
            <person name="Pagani I."/>
            <person name="Ivanova N."/>
            <person name="Mavromatis K."/>
            <person name="Mikhailova N."/>
            <person name="Huntemann M."/>
            <person name="Pati A."/>
            <person name="Chen A."/>
            <person name="Palaniappan K."/>
            <person name="Land M."/>
            <person name="Hauser L."/>
            <person name="Brambilla E.M."/>
            <person name="Rohde M."/>
            <person name="Goker M."/>
            <person name="Woyke T."/>
            <person name="Bristow J."/>
            <person name="Eisen J.A."/>
            <person name="Markowitz V."/>
            <person name="Hugenholtz P."/>
            <person name="Kyrpides N.C."/>
            <person name="Klenk H.P."/>
            <person name="Detter J.C."/>
        </authorList>
    </citation>
    <scope>NUCLEOTIDE SEQUENCE [LARGE SCALE GENOMIC DNA]</scope>
    <source>
        <strain evidence="3">ATCC 33096 / DSM 2489 / 6091</strain>
    </source>
</reference>
<dbReference type="Gene3D" id="1.10.10.2910">
    <property type="match status" value="1"/>
</dbReference>
<dbReference type="InterPro" id="IPR010359">
    <property type="entry name" value="IrrE_HExxH"/>
</dbReference>
<feature type="domain" description="IrrE N-terminal-like" evidence="1">
    <location>
        <begin position="67"/>
        <end position="174"/>
    </location>
</feature>
<dbReference type="HOGENOM" id="CLU_1218288_0_0_12"/>
<dbReference type="Proteomes" id="UP000006852">
    <property type="component" value="Chromosome"/>
</dbReference>
<accession>F2NTP8</accession>
<dbReference type="PANTHER" id="PTHR43236">
    <property type="entry name" value="ANTITOXIN HIGA1"/>
    <property type="match status" value="1"/>
</dbReference>
<name>F2NTP8_TRES6</name>
<evidence type="ECO:0000313" key="3">
    <source>
        <dbReference type="Proteomes" id="UP000006852"/>
    </source>
</evidence>
<protein>
    <recommendedName>
        <fullName evidence="1">IrrE N-terminal-like domain-containing protein</fullName>
    </recommendedName>
</protein>
<dbReference type="InterPro" id="IPR052345">
    <property type="entry name" value="Rad_response_metalloprotease"/>
</dbReference>
<keyword evidence="3" id="KW-1185">Reference proteome</keyword>
<evidence type="ECO:0000259" key="1">
    <source>
        <dbReference type="Pfam" id="PF06114"/>
    </source>
</evidence>
<reference evidence="3" key="2">
    <citation type="submission" date="2011-04" db="EMBL/GenBank/DDBJ databases">
        <title>The complete genome of chromosome of Treponema succinifaciens DSM 2489.</title>
        <authorList>
            <person name="Lucas S."/>
            <person name="Copeland A."/>
            <person name="Lapidus A."/>
            <person name="Bruce D."/>
            <person name="Goodwin L."/>
            <person name="Pitluck S."/>
            <person name="Peters L."/>
            <person name="Kyrpides N."/>
            <person name="Mavromatis K."/>
            <person name="Ivanova N."/>
            <person name="Ovchinnikova G."/>
            <person name="Teshima H."/>
            <person name="Detter J.C."/>
            <person name="Tapia R."/>
            <person name="Han C."/>
            <person name="Land M."/>
            <person name="Hauser L."/>
            <person name="Markowitz V."/>
            <person name="Cheng J.-F."/>
            <person name="Hugenholtz P."/>
            <person name="Woyke T."/>
            <person name="Wu D."/>
            <person name="Gronow S."/>
            <person name="Wellnitz S."/>
            <person name="Brambilla E."/>
            <person name="Klenk H.-P."/>
            <person name="Eisen J.A."/>
        </authorList>
    </citation>
    <scope>NUCLEOTIDE SEQUENCE [LARGE SCALE GENOMIC DNA]</scope>
    <source>
        <strain evidence="3">ATCC 33096 / DSM 2489 / 6091</strain>
    </source>
</reference>
<dbReference type="RefSeq" id="WP_013702359.1">
    <property type="nucleotide sequence ID" value="NC_015385.1"/>
</dbReference>
<dbReference type="OrthoDB" id="9816277at2"/>
<evidence type="ECO:0000313" key="2">
    <source>
        <dbReference type="EMBL" id="AEB15107.1"/>
    </source>
</evidence>
<organism evidence="2 3">
    <name type="scientific">Treponema succinifaciens (strain ATCC 33096 / DSM 2489 / 6091)</name>
    <dbReference type="NCBI Taxonomy" id="869209"/>
    <lineage>
        <taxon>Bacteria</taxon>
        <taxon>Pseudomonadati</taxon>
        <taxon>Spirochaetota</taxon>
        <taxon>Spirochaetia</taxon>
        <taxon>Spirochaetales</taxon>
        <taxon>Treponemataceae</taxon>
        <taxon>Treponema</taxon>
    </lineage>
</organism>
<gene>
    <name evidence="2" type="ordered locus">Tresu_2238</name>
</gene>
<dbReference type="GeneID" id="302999878"/>